<feature type="repeat" description="WD" evidence="8">
    <location>
        <begin position="950"/>
        <end position="981"/>
    </location>
</feature>
<dbReference type="InterPro" id="IPR036322">
    <property type="entry name" value="WD40_repeat_dom_sf"/>
</dbReference>
<feature type="region of interest" description="Disordered" evidence="10">
    <location>
        <begin position="312"/>
        <end position="335"/>
    </location>
</feature>
<dbReference type="GO" id="GO:0003341">
    <property type="term" value="P:cilium movement"/>
    <property type="evidence" value="ECO:0007669"/>
    <property type="project" value="UniProtKB-ARBA"/>
</dbReference>
<evidence type="ECO:0000256" key="5">
    <source>
        <dbReference type="ARBA" id="ARBA00023054"/>
    </source>
</evidence>
<feature type="coiled-coil region" evidence="9">
    <location>
        <begin position="1663"/>
        <end position="1711"/>
    </location>
</feature>
<sequence length="2237" mass="247518">MSDNGNIENGTPVNDNGDPDRPPDTEGDVPEAPVTQPASRQQVSRTPSQQQASGQQVSRTPSRQPSRQQVSRTPSQQQPSRQQVSRTPSHQPSRQQVSRTPSQQPSGQAVSRGSSQRPGELPPQPGGQQQPRQQAKPRRQASAGAAQGPQGRPDGGDESSSESGDEVKSSTEESVAGEGVYDEKDFVSGPWLSENCTVPADILEFQYSFGYDCQVHSNLCVLDPDTLAFISGDLIHFFRVSDKKLWFRRNSGGVGLGHIAKNPAEPHFAVGERGKRPKIIVYEWPTMKIVALLRQGAQRTFTFLNYRQAKPGTTGEKRAKHPQKERVSSNMKSFSSPHSLDGDLLCSMAGAPDNFFTVWDWRSSRIMLRAKSAGQDVFNAAFSNYMPGHITSAGSAHVRFWRMAETFTGLKLEGAQGRFGNTEVTDVVGVLAMPDGKVVSGCEWGNILVWEAGLIKCEVTKKGRKGCHAAPVAQLEYSNGELLSLGMDGFVKVWYFETIDLADPPDEDRFVEVEPIFELEVADELGPAALLCMQPRHGRSAELQQGGTWFAQDGGGGLWQLDLSLSADAPAPRRLFTAHARGVAGVAVAPLAAAVATLGQEGRLHVYSPAGRGLAVARTFPAAGCALLWLPASAAACGLVLVLACADGVLRVVAVDLAAAERQLAQHGGTALGTADHVTLLQAAKAHAQAAKALALADDGQVLASGGADRTVFLFRVEAAGQFAVLAPIGFVMLDDEVTYLTFKPGQTTTLLAGLAHGQVSTVQVADAPTHNGGVSYRYKEEEASIRTLTYKSVKSQMRREGYLRKVQRRKERKIAAKRRQLEKVRLENPGLDIDEEAFLADSEPEEELEPLFVPSELGAVRWARYAEDDNDDAVWLSVTGYDAGYLYKYRFDSEDPVAVVAVPGDDDLEVSSFLFCMNNKYLFLGMGDGSLRCVRVKDDPSDLSDYWRLGMHRGPVVGLALSPDNRTLYSAGQDGNLFMYAVHPEGGDAPATLSAPAAISPPAAAEELYGADVPTLEDQCAKSEQDRKMKAAAENLQRAEQALWGLADTYNNIVRRNRQLPASQQIPQSELELDPRITPSTRLALEAEADLLRRKLAFPLEKALLQYRKLADFYTDAVAGHGIRVYAVRKQDTYVETIRQRKLKGEFAAARALVLLKQEEALQRGRTVEREVTQQESDEEIVLAPSPAESFLRGLSAFEHKFNARLRRLLDNYHSRKYKRERRKAEWAQFMRKKPNMDRTDPHDEELIREAEQTIGDYKLKSDEDYKVPAHKVVTTVAKYEQLLRVREQLDELVGSFNAEVVSLRRRKADLRERMAAQAAQLARIHLELPPHLRVQPPEPPALDMTVEYPERQYEISEEEIEAEMDRAAPSRRQGRAFKSTMELTPRAVDPELEVLRGQQDAALQIGEHESLSQLVEELVGAGGSAAELQRVDSEVDMATLRALGQDDAADTAWERELRAQRLVRRVWEQRRLVDQMERDVDAVDAAVGALAARRIEVQRDATLLRHHLLVLHQELVIIKACEEREETLAARVADKEMDCREVQSEMNAIQNKLDGKARDIVRCQEKEKELQHTFMEAVGDNQFVDYLKKIFKKKYRPPRASDAESSDETTSSSSSDDEYDDEEGASLESNEIGAVRFDDTACPPGCSEELFALALRLRAQRHESERDVVELHKDIEQLRRELEQAGKRLEKVDEDRKHHEKALADFRQEKQKRLNQVETLVVLKLSQLQHSKAPAPTPAVGGGGNAKSSGATQLPQFELLKNTLVFNTAVLADLDRRKQQLDDEAKAQRAKHKKNRTHLHRMVVDVRFMRERLRSLREQIVEAQYRKFGCVVDMTELEQALLKRFIWDLRSSADEIRTEFLDLIDKIRADVRAKFEEYKRAIEQNTERQNLLLVLLGERNRLRAAVARQERLHGLEAAPAGEEEEGPFDEDVATLQAQLRTLTARRDALLAEAVRLRQKGPLPPLPPLVRPGSGSRSAREAPTAPGPSAYHTGCAPEPVPPPPGPWPPACVTALKYPMYLGGRPAGARRDSGSARGSSTARSLAARRDAVRDQLAAMEDGAAEVRHPHPLQRRSMSLDSVTPGPGFLRADMTDIPAIPSEEELLARGPRAHREEQEDVEDHPGDEANVPAEAEAGASSSDDADLEELWRRASSTAERDVLGVVDGFLERLESQDGDATMMQLEERGPIPDDHDADDAEQVESDADAEPNVDDGIELVKAPTSPRPGSSDEDADQS</sequence>
<feature type="coiled-coil region" evidence="9">
    <location>
        <begin position="1773"/>
        <end position="1828"/>
    </location>
</feature>
<keyword evidence="2" id="KW-0963">Cytoplasm</keyword>
<keyword evidence="7" id="KW-0966">Cell projection</keyword>
<dbReference type="SUPFAM" id="SSF50978">
    <property type="entry name" value="WD40 repeat-like"/>
    <property type="match status" value="1"/>
</dbReference>
<evidence type="ECO:0000313" key="12">
    <source>
        <dbReference type="Proteomes" id="UP001219518"/>
    </source>
</evidence>
<dbReference type="InterPro" id="IPR011047">
    <property type="entry name" value="Quinoprotein_ADH-like_sf"/>
</dbReference>
<feature type="compositionally biased region" description="Low complexity" evidence="10">
    <location>
        <begin position="2035"/>
        <end position="2045"/>
    </location>
</feature>
<feature type="compositionally biased region" description="Acidic residues" evidence="10">
    <location>
        <begin position="1617"/>
        <end position="1627"/>
    </location>
</feature>
<dbReference type="SUPFAM" id="SSF50998">
    <property type="entry name" value="Quinoprotein alcohol dehydrogenase-like"/>
    <property type="match status" value="1"/>
</dbReference>
<evidence type="ECO:0000256" key="4">
    <source>
        <dbReference type="ARBA" id="ARBA00022737"/>
    </source>
</evidence>
<feature type="compositionally biased region" description="Acidic residues" evidence="10">
    <location>
        <begin position="2194"/>
        <end position="2216"/>
    </location>
</feature>
<comment type="caution">
    <text evidence="11">The sequence shown here is derived from an EMBL/GenBank/DDBJ whole genome shotgun (WGS) entry which is preliminary data.</text>
</comment>
<protein>
    <submittedName>
        <fullName evidence="11">Cilia- and flagella-associated protein 44</fullName>
    </submittedName>
</protein>
<feature type="region of interest" description="Disordered" evidence="10">
    <location>
        <begin position="2109"/>
        <end position="2237"/>
    </location>
</feature>
<keyword evidence="5 9" id="KW-0175">Coiled coil</keyword>
<feature type="compositionally biased region" description="Low complexity" evidence="10">
    <location>
        <begin position="2132"/>
        <end position="2141"/>
    </location>
</feature>
<dbReference type="PANTHER" id="PTHR14885:SF3">
    <property type="entry name" value="CILIA- AND FLAGELLA-ASSOCIATED PROTEIN 44"/>
    <property type="match status" value="1"/>
</dbReference>
<dbReference type="PANTHER" id="PTHR14885">
    <property type="entry name" value="CILIA- AND FLAGELLA-ASSOCIATED PROTEIN 43-RELATED"/>
    <property type="match status" value="1"/>
</dbReference>
<keyword evidence="11" id="KW-0969">Cilium</keyword>
<evidence type="ECO:0000256" key="8">
    <source>
        <dbReference type="PROSITE-ProRule" id="PRU00221"/>
    </source>
</evidence>
<evidence type="ECO:0000256" key="3">
    <source>
        <dbReference type="ARBA" id="ARBA00022574"/>
    </source>
</evidence>
<feature type="coiled-coil region" evidence="9">
    <location>
        <begin position="1934"/>
        <end position="1961"/>
    </location>
</feature>
<dbReference type="Proteomes" id="UP001219518">
    <property type="component" value="Unassembled WGS sequence"/>
</dbReference>
<comment type="subcellular location">
    <subcellularLocation>
        <location evidence="1">Cytoplasm</location>
        <location evidence="1">Cytoskeleton</location>
        <location evidence="1">Cilium axoneme</location>
    </subcellularLocation>
</comment>
<dbReference type="Pfam" id="PF00400">
    <property type="entry name" value="WD40"/>
    <property type="match status" value="2"/>
</dbReference>
<feature type="repeat" description="WD" evidence="8">
    <location>
        <begin position="684"/>
        <end position="725"/>
    </location>
</feature>
<keyword evidence="4" id="KW-0677">Repeat</keyword>
<dbReference type="GO" id="GO:0005930">
    <property type="term" value="C:axoneme"/>
    <property type="evidence" value="ECO:0007669"/>
    <property type="project" value="UniProtKB-SubCell"/>
</dbReference>
<feature type="compositionally biased region" description="Polar residues" evidence="10">
    <location>
        <begin position="1"/>
        <end position="14"/>
    </location>
</feature>
<feature type="compositionally biased region" description="Basic and acidic residues" evidence="10">
    <location>
        <begin position="2112"/>
        <end position="2126"/>
    </location>
</feature>
<evidence type="ECO:0000256" key="10">
    <source>
        <dbReference type="SAM" id="MobiDB-lite"/>
    </source>
</evidence>
<dbReference type="SMART" id="SM00320">
    <property type="entry name" value="WD40"/>
    <property type="match status" value="6"/>
</dbReference>
<keyword evidence="12" id="KW-1185">Reference proteome</keyword>
<dbReference type="Gene3D" id="2.130.10.10">
    <property type="entry name" value="YVTN repeat-like/Quinoprotein amine dehydrogenase"/>
    <property type="match status" value="3"/>
</dbReference>
<organism evidence="11 12">
    <name type="scientific">Frankliniella fusca</name>
    <dbReference type="NCBI Taxonomy" id="407009"/>
    <lineage>
        <taxon>Eukaryota</taxon>
        <taxon>Metazoa</taxon>
        <taxon>Ecdysozoa</taxon>
        <taxon>Arthropoda</taxon>
        <taxon>Hexapoda</taxon>
        <taxon>Insecta</taxon>
        <taxon>Pterygota</taxon>
        <taxon>Neoptera</taxon>
        <taxon>Paraneoptera</taxon>
        <taxon>Thysanoptera</taxon>
        <taxon>Terebrantia</taxon>
        <taxon>Thripoidea</taxon>
        <taxon>Thripidae</taxon>
        <taxon>Frankliniella</taxon>
    </lineage>
</organism>
<reference evidence="11" key="2">
    <citation type="journal article" date="2023" name="BMC Genomics">
        <title>Pest status, molecular evolution, and epigenetic factors derived from the genome assembly of Frankliniella fusca, a thysanopteran phytovirus vector.</title>
        <authorList>
            <person name="Catto M.A."/>
            <person name="Labadie P.E."/>
            <person name="Jacobson A.L."/>
            <person name="Kennedy G.G."/>
            <person name="Srinivasan R."/>
            <person name="Hunt B.G."/>
        </authorList>
    </citation>
    <scope>NUCLEOTIDE SEQUENCE</scope>
    <source>
        <strain evidence="11">PL_HMW_Pooled</strain>
    </source>
</reference>
<keyword evidence="11" id="KW-0282">Flagellum</keyword>
<reference evidence="11" key="1">
    <citation type="submission" date="2021-07" db="EMBL/GenBank/DDBJ databases">
        <authorList>
            <person name="Catto M.A."/>
            <person name="Jacobson A."/>
            <person name="Kennedy G."/>
            <person name="Labadie P."/>
            <person name="Hunt B.G."/>
            <person name="Srinivasan R."/>
        </authorList>
    </citation>
    <scope>NUCLEOTIDE SEQUENCE</scope>
    <source>
        <strain evidence="11">PL_HMW_Pooled</strain>
        <tissue evidence="11">Head</tissue>
    </source>
</reference>
<feature type="compositionally biased region" description="Low complexity" evidence="10">
    <location>
        <begin position="126"/>
        <end position="152"/>
    </location>
</feature>
<feature type="region of interest" description="Disordered" evidence="10">
    <location>
        <begin position="1"/>
        <end position="180"/>
    </location>
</feature>
<evidence type="ECO:0000313" key="11">
    <source>
        <dbReference type="EMBL" id="KAK3913166.1"/>
    </source>
</evidence>
<feature type="coiled-coil region" evidence="9">
    <location>
        <begin position="1534"/>
        <end position="1561"/>
    </location>
</feature>
<name>A0AAE1H1D1_9NEOP</name>
<dbReference type="EMBL" id="JAHWGI010000310">
    <property type="protein sequence ID" value="KAK3913166.1"/>
    <property type="molecule type" value="Genomic_DNA"/>
</dbReference>
<proteinExistence type="predicted"/>
<feature type="compositionally biased region" description="Polar residues" evidence="10">
    <location>
        <begin position="90"/>
        <end position="115"/>
    </location>
</feature>
<feature type="region of interest" description="Disordered" evidence="10">
    <location>
        <begin position="1599"/>
        <end position="1634"/>
    </location>
</feature>
<evidence type="ECO:0000256" key="9">
    <source>
        <dbReference type="SAM" id="Coils"/>
    </source>
</evidence>
<gene>
    <name evidence="11" type="ORF">KUF71_022620</name>
</gene>
<evidence type="ECO:0000256" key="2">
    <source>
        <dbReference type="ARBA" id="ARBA00022490"/>
    </source>
</evidence>
<evidence type="ECO:0000256" key="7">
    <source>
        <dbReference type="ARBA" id="ARBA00023273"/>
    </source>
</evidence>
<keyword evidence="3 8" id="KW-0853">WD repeat</keyword>
<evidence type="ECO:0000256" key="6">
    <source>
        <dbReference type="ARBA" id="ARBA00023212"/>
    </source>
</evidence>
<dbReference type="InterPro" id="IPR015943">
    <property type="entry name" value="WD40/YVTN_repeat-like_dom_sf"/>
</dbReference>
<feature type="region of interest" description="Disordered" evidence="10">
    <location>
        <begin position="1962"/>
        <end position="1998"/>
    </location>
</feature>
<feature type="region of interest" description="Disordered" evidence="10">
    <location>
        <begin position="2027"/>
        <end position="2048"/>
    </location>
</feature>
<dbReference type="PROSITE" id="PS50082">
    <property type="entry name" value="WD_REPEATS_2"/>
    <property type="match status" value="2"/>
</dbReference>
<keyword evidence="6" id="KW-0206">Cytoskeleton</keyword>
<feature type="compositionally biased region" description="Polar residues" evidence="10">
    <location>
        <begin position="36"/>
        <end position="54"/>
    </location>
</feature>
<accession>A0AAE1H1D1</accession>
<feature type="compositionally biased region" description="Low complexity" evidence="10">
    <location>
        <begin position="55"/>
        <end position="89"/>
    </location>
</feature>
<evidence type="ECO:0000256" key="1">
    <source>
        <dbReference type="ARBA" id="ARBA00004430"/>
    </source>
</evidence>
<feature type="compositionally biased region" description="Basic and acidic residues" evidence="10">
    <location>
        <begin position="2184"/>
        <end position="2193"/>
    </location>
</feature>
<dbReference type="InterPro" id="IPR001680">
    <property type="entry name" value="WD40_rpt"/>
</dbReference>